<evidence type="ECO:0000313" key="3">
    <source>
        <dbReference type="EMBL" id="CAI0415693.1"/>
    </source>
</evidence>
<dbReference type="Pfam" id="PF25156">
    <property type="entry name" value="PNGase_A_C"/>
    <property type="match status" value="1"/>
</dbReference>
<feature type="domain" description="Peptide N-acetyl-beta-D-glucosaminyl asparaginase amidase A N-terminal" evidence="2">
    <location>
        <begin position="79"/>
        <end position="414"/>
    </location>
</feature>
<dbReference type="InterPro" id="IPR056948">
    <property type="entry name" value="PNGaseA_N"/>
</dbReference>
<organism evidence="3 4">
    <name type="scientific">Linum tenue</name>
    <dbReference type="NCBI Taxonomy" id="586396"/>
    <lineage>
        <taxon>Eukaryota</taxon>
        <taxon>Viridiplantae</taxon>
        <taxon>Streptophyta</taxon>
        <taxon>Embryophyta</taxon>
        <taxon>Tracheophyta</taxon>
        <taxon>Spermatophyta</taxon>
        <taxon>Magnoliopsida</taxon>
        <taxon>eudicotyledons</taxon>
        <taxon>Gunneridae</taxon>
        <taxon>Pentapetalae</taxon>
        <taxon>rosids</taxon>
        <taxon>fabids</taxon>
        <taxon>Malpighiales</taxon>
        <taxon>Linaceae</taxon>
        <taxon>Linum</taxon>
    </lineage>
</organism>
<feature type="signal peptide" evidence="1">
    <location>
        <begin position="1"/>
        <end position="36"/>
    </location>
</feature>
<dbReference type="PANTHER" id="PTHR31104">
    <property type="entry name" value="PEPTIDE-N4-(N-ACETYL-BETA-GLUCOSAMINYL)ASPARAGINE AMIDASE A PROTEIN"/>
    <property type="match status" value="1"/>
</dbReference>
<gene>
    <name evidence="3" type="ORF">LITE_LOCUS16719</name>
</gene>
<dbReference type="InterPro" id="IPR021102">
    <property type="entry name" value="PNGase_A"/>
</dbReference>
<keyword evidence="1" id="KW-0732">Signal</keyword>
<sequence length="613" mass="68767">MPGEDLYSLKPHTSCHKMQSFLFLALLLLLFQLTESSTSPDRFLKPSSPPSIFKPSRKLQEYIELANPLSSDKLNPPSRPCTLHVIKHSFGNTMGKPPFTTAYNPPVNCPSPWSHVVLELRATSRGDQYDRISGLWLGGAEILRTSTAEPTREGIFWKVRKDVTKYDSLLQKKNLRLTMMLENIVNDVYTGVYRVDVFFFFYRAEAVRAPFRTGEIRVLKDEGRLETEMANESPADLIVPISSSDGYKKGFWFVINSESDVHFKEVRFPLNTRKAVLELYVSFHGNDEFWYSNPPNSYIRVNNLTTERGNGAYREVFVTLDGRVVGSEIPFPVVFTGGINPLFWNPVVAIGAFDLPSYDFDLSPVLGLVLDGKPHTIGVGVSDGISFWLVDANLHIWLDGGSSKVIAKSTVYDNPASSITREEEFQMLDGEFHIKAKRETLLVGWVKWSGGNYTTAVSQEFKFHNIMSFEGNGTVKTVNQRVKVKKEVKVTNELGSCPVCHVKIKRRYPMKMISATLPGSKPDTYLAITNVSHAFWERHDDGGGETNVYNKQVSDGWMEVKDHDVLSGGSVTNQKLDCRGGEFGGCFIWKVSAVDGKLVKNDTSSVCTSLYVN</sequence>
<dbReference type="Proteomes" id="UP001154282">
    <property type="component" value="Unassembled WGS sequence"/>
</dbReference>
<name>A0AAV0K3N9_9ROSI</name>
<accession>A0AAV0K3N9</accession>
<protein>
    <recommendedName>
        <fullName evidence="2">Peptide N-acetyl-beta-D-glucosaminyl asparaginase amidase A N-terminal domain-containing protein</fullName>
    </recommendedName>
</protein>
<comment type="caution">
    <text evidence="3">The sequence shown here is derived from an EMBL/GenBank/DDBJ whole genome shotgun (WGS) entry which is preliminary data.</text>
</comment>
<feature type="chain" id="PRO_5043471477" description="Peptide N-acetyl-beta-D-glucosaminyl asparaginase amidase A N-terminal domain-containing protein" evidence="1">
    <location>
        <begin position="37"/>
        <end position="613"/>
    </location>
</feature>
<reference evidence="3" key="1">
    <citation type="submission" date="2022-08" db="EMBL/GenBank/DDBJ databases">
        <authorList>
            <person name="Gutierrez-Valencia J."/>
        </authorList>
    </citation>
    <scope>NUCLEOTIDE SEQUENCE</scope>
</reference>
<evidence type="ECO:0000256" key="1">
    <source>
        <dbReference type="SAM" id="SignalP"/>
    </source>
</evidence>
<proteinExistence type="predicted"/>
<dbReference type="Pfam" id="PF12222">
    <property type="entry name" value="PNGaseA"/>
    <property type="match status" value="1"/>
</dbReference>
<keyword evidence="4" id="KW-1185">Reference proteome</keyword>
<dbReference type="EMBL" id="CAMGYJ010000005">
    <property type="protein sequence ID" value="CAI0415693.1"/>
    <property type="molecule type" value="Genomic_DNA"/>
</dbReference>
<dbReference type="AlphaFoldDB" id="A0AAV0K3N9"/>
<evidence type="ECO:0000259" key="2">
    <source>
        <dbReference type="Pfam" id="PF12222"/>
    </source>
</evidence>
<evidence type="ECO:0000313" key="4">
    <source>
        <dbReference type="Proteomes" id="UP001154282"/>
    </source>
</evidence>